<evidence type="ECO:0000256" key="6">
    <source>
        <dbReference type="PIRSR" id="PIRSR604450-51"/>
    </source>
</evidence>
<dbReference type="InterPro" id="IPR001926">
    <property type="entry name" value="TrpB-like_PALP"/>
</dbReference>
<dbReference type="GO" id="GO:0004794">
    <property type="term" value="F:threonine deaminase activity"/>
    <property type="evidence" value="ECO:0007669"/>
    <property type="project" value="TreeGrafter"/>
</dbReference>
<dbReference type="SUPFAM" id="SSF53686">
    <property type="entry name" value="Tryptophan synthase beta subunit-like PLP-dependent enzymes"/>
    <property type="match status" value="1"/>
</dbReference>
<evidence type="ECO:0000256" key="4">
    <source>
        <dbReference type="ARBA" id="ARBA00023239"/>
    </source>
</evidence>
<evidence type="ECO:0000313" key="9">
    <source>
        <dbReference type="Proteomes" id="UP000326354"/>
    </source>
</evidence>
<dbReference type="GO" id="GO:0009088">
    <property type="term" value="P:threonine biosynthetic process"/>
    <property type="evidence" value="ECO:0007669"/>
    <property type="project" value="UniProtKB-UniRule"/>
</dbReference>
<keyword evidence="4" id="KW-0456">Lyase</keyword>
<dbReference type="PANTHER" id="PTHR48078">
    <property type="entry name" value="THREONINE DEHYDRATASE, MITOCHONDRIAL-RELATED"/>
    <property type="match status" value="1"/>
</dbReference>
<feature type="modified residue" description="N6-(pyridoxal phosphate)lysine" evidence="6">
    <location>
        <position position="105"/>
    </location>
</feature>
<reference evidence="8 9" key="1">
    <citation type="submission" date="2019-08" db="EMBL/GenBank/DDBJ databases">
        <title>Complete genome sequence of Candidatus Uab amorphum.</title>
        <authorList>
            <person name="Shiratori T."/>
            <person name="Suzuki S."/>
            <person name="Kakizawa Y."/>
            <person name="Ishida K."/>
        </authorList>
    </citation>
    <scope>NUCLEOTIDE SEQUENCE [LARGE SCALE GENOMIC DNA]</scope>
    <source>
        <strain evidence="8 9">SRT547</strain>
    </source>
</reference>
<dbReference type="Gene3D" id="3.40.50.1100">
    <property type="match status" value="2"/>
</dbReference>
<dbReference type="CDD" id="cd01563">
    <property type="entry name" value="Thr-synth_1"/>
    <property type="match status" value="1"/>
</dbReference>
<keyword evidence="9" id="KW-1185">Reference proteome</keyword>
<comment type="similarity">
    <text evidence="2">Belongs to the threonine synthase family.</text>
</comment>
<evidence type="ECO:0000256" key="5">
    <source>
        <dbReference type="NCBIfam" id="TIGR00260"/>
    </source>
</evidence>
<dbReference type="AlphaFoldDB" id="A0A5S9IKA9"/>
<dbReference type="GO" id="GO:0006565">
    <property type="term" value="P:L-serine catabolic process"/>
    <property type="evidence" value="ECO:0007669"/>
    <property type="project" value="TreeGrafter"/>
</dbReference>
<dbReference type="GO" id="GO:0004795">
    <property type="term" value="F:threonine synthase activity"/>
    <property type="evidence" value="ECO:0007669"/>
    <property type="project" value="UniProtKB-UniRule"/>
</dbReference>
<evidence type="ECO:0000259" key="7">
    <source>
        <dbReference type="Pfam" id="PF00291"/>
    </source>
</evidence>
<dbReference type="GO" id="GO:0003941">
    <property type="term" value="F:L-serine ammonia-lyase activity"/>
    <property type="evidence" value="ECO:0007669"/>
    <property type="project" value="TreeGrafter"/>
</dbReference>
<dbReference type="Pfam" id="PF00291">
    <property type="entry name" value="PALP"/>
    <property type="match status" value="1"/>
</dbReference>
<dbReference type="NCBIfam" id="TIGR00260">
    <property type="entry name" value="thrC"/>
    <property type="match status" value="1"/>
</dbReference>
<gene>
    <name evidence="8" type="ORF">UABAM_01461</name>
</gene>
<dbReference type="RefSeq" id="WP_173013174.1">
    <property type="nucleotide sequence ID" value="NZ_AP019860.1"/>
</dbReference>
<dbReference type="KEGG" id="uam:UABAM_01461"/>
<evidence type="ECO:0000313" key="8">
    <source>
        <dbReference type="EMBL" id="BBM83110.1"/>
    </source>
</evidence>
<dbReference type="PANTHER" id="PTHR48078:SF6">
    <property type="entry name" value="L-THREONINE DEHYDRATASE CATABOLIC TDCB"/>
    <property type="match status" value="1"/>
</dbReference>
<evidence type="ECO:0000256" key="2">
    <source>
        <dbReference type="ARBA" id="ARBA00005517"/>
    </source>
</evidence>
<dbReference type="Proteomes" id="UP000326354">
    <property type="component" value="Chromosome"/>
</dbReference>
<proteinExistence type="inferred from homology"/>
<dbReference type="EC" id="4.2.3.1" evidence="5"/>
<sequence length="408" mass="45168">MDTVLGLRCVRCEKEWSVEQIQYTCPSCQNNLDVVYDYAKIAQRISKKSLQENRDYSIWRYRSFYPVDNFENIPSLQIGWTPLYKSKKQNLYIKDDGRNPSASFKDRASAIALLDAISKKSPRIMGASTGNAGSSIACLGASADVPITILVPNSAPQAKLAQLLIFGATVVPIDGNYDQAFDLCQEIALHNNWYNRNTGYNPYTREGKKSCAFEICEQLNWQAPDWVFVSVGDGNIISGIWKGFYDLYHCKFIDKLPRLVAVQSSKSNAIHQAFVHFNNTGEKTIKQTAATTIADSISVDIPRDGLAALNSIIASKGLSVEVDDSEILCEIRNIARDFAVFAEPAGATSVAGFNKLVAQNVVKEEEVSVCIITGNGLKDISSALSIVKRPQPIAPCRSKVEEYLQRRN</sequence>
<accession>A0A5S9IKA9</accession>
<evidence type="ECO:0000256" key="1">
    <source>
        <dbReference type="ARBA" id="ARBA00001933"/>
    </source>
</evidence>
<dbReference type="InterPro" id="IPR050147">
    <property type="entry name" value="Ser/Thr_Dehydratase"/>
</dbReference>
<organism evidence="8 9">
    <name type="scientific">Uabimicrobium amorphum</name>
    <dbReference type="NCBI Taxonomy" id="2596890"/>
    <lineage>
        <taxon>Bacteria</taxon>
        <taxon>Pseudomonadati</taxon>
        <taxon>Planctomycetota</taxon>
        <taxon>Candidatus Uabimicrobiia</taxon>
        <taxon>Candidatus Uabimicrobiales</taxon>
        <taxon>Candidatus Uabimicrobiaceae</taxon>
        <taxon>Candidatus Uabimicrobium</taxon>
    </lineage>
</organism>
<name>A0A5S9IKA9_UABAM</name>
<dbReference type="EMBL" id="AP019860">
    <property type="protein sequence ID" value="BBM83110.1"/>
    <property type="molecule type" value="Genomic_DNA"/>
</dbReference>
<protein>
    <recommendedName>
        <fullName evidence="5">Threonine synthase</fullName>
        <ecNumber evidence="5">4.2.3.1</ecNumber>
    </recommendedName>
</protein>
<dbReference type="GO" id="GO:0009097">
    <property type="term" value="P:isoleucine biosynthetic process"/>
    <property type="evidence" value="ECO:0007669"/>
    <property type="project" value="TreeGrafter"/>
</dbReference>
<dbReference type="InterPro" id="IPR036052">
    <property type="entry name" value="TrpB-like_PALP_sf"/>
</dbReference>
<keyword evidence="3 6" id="KW-0663">Pyridoxal phosphate</keyword>
<evidence type="ECO:0000256" key="3">
    <source>
        <dbReference type="ARBA" id="ARBA00022898"/>
    </source>
</evidence>
<dbReference type="GO" id="GO:0006567">
    <property type="term" value="P:L-threonine catabolic process"/>
    <property type="evidence" value="ECO:0007669"/>
    <property type="project" value="TreeGrafter"/>
</dbReference>
<comment type="cofactor">
    <cofactor evidence="1 6">
        <name>pyridoxal 5'-phosphate</name>
        <dbReference type="ChEBI" id="CHEBI:597326"/>
    </cofactor>
</comment>
<dbReference type="InterPro" id="IPR004450">
    <property type="entry name" value="Thr_synthase-like"/>
</dbReference>
<feature type="domain" description="Tryptophan synthase beta chain-like PALP" evidence="7">
    <location>
        <begin position="75"/>
        <end position="374"/>
    </location>
</feature>